<protein>
    <submittedName>
        <fullName evidence="2">ROK family protein</fullName>
    </submittedName>
</protein>
<accession>S4GGJ0</accession>
<proteinExistence type="inferred from homology"/>
<dbReference type="InterPro" id="IPR043129">
    <property type="entry name" value="ATPase_NBD"/>
</dbReference>
<name>S4GGJ0_GARVA</name>
<reference evidence="2 3" key="1">
    <citation type="submission" date="2013-06" db="EMBL/GenBank/DDBJ databases">
        <authorList>
            <person name="Weinstock G."/>
            <person name="Sodergren E."/>
            <person name="Lobos E.A."/>
            <person name="Fulton L."/>
            <person name="Fulton R."/>
            <person name="Courtney L."/>
            <person name="Fronick C."/>
            <person name="O'Laughlin M."/>
            <person name="Godfrey J."/>
            <person name="Wilson R.M."/>
            <person name="Miner T."/>
            <person name="Farmer C."/>
            <person name="Delehaunty K."/>
            <person name="Cordes M."/>
            <person name="Minx P."/>
            <person name="Tomlinson C."/>
            <person name="Chen J."/>
            <person name="Wollam A."/>
            <person name="Pepin K.H."/>
            <person name="Bhonagiri V."/>
            <person name="Zhang X."/>
            <person name="Warren W."/>
            <person name="Mitreva M."/>
            <person name="Mardis E.R."/>
            <person name="Wilson R.K."/>
        </authorList>
    </citation>
    <scope>NUCLEOTIDE SEQUENCE [LARGE SCALE GENOMIC DNA]</scope>
    <source>
        <strain evidence="2 3">JCP8108</strain>
    </source>
</reference>
<organism evidence="2 3">
    <name type="scientific">Gardnerella vaginalis JCP8108</name>
    <dbReference type="NCBI Taxonomy" id="1261066"/>
    <lineage>
        <taxon>Bacteria</taxon>
        <taxon>Bacillati</taxon>
        <taxon>Actinomycetota</taxon>
        <taxon>Actinomycetes</taxon>
        <taxon>Bifidobacteriales</taxon>
        <taxon>Bifidobacteriaceae</taxon>
        <taxon>Gardnerella</taxon>
    </lineage>
</organism>
<dbReference type="AlphaFoldDB" id="S4GGJ0"/>
<comment type="similarity">
    <text evidence="1">Belongs to the ROK (NagC/XylR) family.</text>
</comment>
<dbReference type="Pfam" id="PF00480">
    <property type="entry name" value="ROK"/>
    <property type="match status" value="1"/>
</dbReference>
<evidence type="ECO:0000313" key="3">
    <source>
        <dbReference type="Proteomes" id="UP000014521"/>
    </source>
</evidence>
<dbReference type="HOGENOM" id="CLU_036604_13_1_11"/>
<dbReference type="InterPro" id="IPR049874">
    <property type="entry name" value="ROK_cs"/>
</dbReference>
<sequence length="434" mass="46974">MIWPIGGMVRCSTYFQYAATALYLRSVMFGTTDDNALSCFLSPSMTVTKKHEPADVRINNRMMVFGQIFSSCPMSRAQIGRKTGLSRVAACEVVSDMLDKHFLMENGYEQPTRPGKKGTLVSVDDQYWNVIVLDLSMPFLLQAAVMNLRGEIVTRVEKSFDKITTVTPETVIALAESLLDGASHILGFGVAVPGIVDEDGVVVETANFGWKNVPLRKMFQQHFGKFCAVDNDANSALIGERFCGTGRATGIFVQIAVGVGAALLIDDSLVLGIHHAAGEIGHVVVDPDGPQCTCGKRGCLETFISAANLRRRINENPLDRTTILQEAGRSLGHVLAPSVSLLDLDDIFVYGSKDIVDDIFLGATEYAINAEAASTLQNHSIRVQQCSCGNDIVLRGESIAVVQAVLRNANEYKKVPPVGLEPTTQDLKGLCSAN</sequence>
<evidence type="ECO:0000313" key="2">
    <source>
        <dbReference type="EMBL" id="EPI47725.1"/>
    </source>
</evidence>
<dbReference type="Proteomes" id="UP000014521">
    <property type="component" value="Unassembled WGS sequence"/>
</dbReference>
<dbReference type="EMBL" id="ATJJ01000043">
    <property type="protein sequence ID" value="EPI47725.1"/>
    <property type="molecule type" value="Genomic_DNA"/>
</dbReference>
<dbReference type="SUPFAM" id="SSF53067">
    <property type="entry name" value="Actin-like ATPase domain"/>
    <property type="match status" value="1"/>
</dbReference>
<dbReference type="InterPro" id="IPR000600">
    <property type="entry name" value="ROK"/>
</dbReference>
<dbReference type="SUPFAM" id="SSF46785">
    <property type="entry name" value="Winged helix' DNA-binding domain"/>
    <property type="match status" value="1"/>
</dbReference>
<dbReference type="InterPro" id="IPR036390">
    <property type="entry name" value="WH_DNA-bd_sf"/>
</dbReference>
<dbReference type="PROSITE" id="PS01125">
    <property type="entry name" value="ROK"/>
    <property type="match status" value="1"/>
</dbReference>
<dbReference type="InterPro" id="IPR036388">
    <property type="entry name" value="WH-like_DNA-bd_sf"/>
</dbReference>
<gene>
    <name evidence="2" type="ORF">HMPREF1581_00779</name>
</gene>
<dbReference type="PANTHER" id="PTHR18964">
    <property type="entry name" value="ROK (REPRESSOR, ORF, KINASE) FAMILY"/>
    <property type="match status" value="1"/>
</dbReference>
<evidence type="ECO:0000256" key="1">
    <source>
        <dbReference type="ARBA" id="ARBA00006479"/>
    </source>
</evidence>
<comment type="caution">
    <text evidence="2">The sequence shown here is derived from an EMBL/GenBank/DDBJ whole genome shotgun (WGS) entry which is preliminary data.</text>
</comment>
<dbReference type="Gene3D" id="1.10.10.10">
    <property type="entry name" value="Winged helix-like DNA-binding domain superfamily/Winged helix DNA-binding domain"/>
    <property type="match status" value="1"/>
</dbReference>
<dbReference type="Gene3D" id="3.30.420.40">
    <property type="match status" value="2"/>
</dbReference>
<dbReference type="PANTHER" id="PTHR18964:SF149">
    <property type="entry name" value="BIFUNCTIONAL UDP-N-ACETYLGLUCOSAMINE 2-EPIMERASE_N-ACETYLMANNOSAMINE KINASE"/>
    <property type="match status" value="1"/>
</dbReference>